<dbReference type="EMBL" id="VIGC01000032">
    <property type="protein sequence ID" value="TQE93815.1"/>
    <property type="molecule type" value="Genomic_DNA"/>
</dbReference>
<dbReference type="SMART" id="SM00670">
    <property type="entry name" value="PINc"/>
    <property type="match status" value="1"/>
</dbReference>
<dbReference type="Pfam" id="PF13470">
    <property type="entry name" value="PIN_3"/>
    <property type="match status" value="1"/>
</dbReference>
<evidence type="ECO:0000313" key="2">
    <source>
        <dbReference type="EMBL" id="TQE93815.1"/>
    </source>
</evidence>
<dbReference type="SUPFAM" id="SSF88723">
    <property type="entry name" value="PIN domain-like"/>
    <property type="match status" value="1"/>
</dbReference>
<dbReference type="Proteomes" id="UP000317371">
    <property type="component" value="Unassembled WGS sequence"/>
</dbReference>
<gene>
    <name evidence="2" type="ORF">FKZ61_19510</name>
</gene>
<dbReference type="Gene3D" id="3.40.50.1010">
    <property type="entry name" value="5'-nuclease"/>
    <property type="match status" value="1"/>
</dbReference>
<dbReference type="InterPro" id="IPR002850">
    <property type="entry name" value="PIN_toxin-like"/>
</dbReference>
<dbReference type="PANTHER" id="PTHR34610">
    <property type="entry name" value="SSL7007 PROTEIN"/>
    <property type="match status" value="1"/>
</dbReference>
<evidence type="ECO:0000313" key="3">
    <source>
        <dbReference type="Proteomes" id="UP000317371"/>
    </source>
</evidence>
<dbReference type="AlphaFoldDB" id="A0A540VAR3"/>
<feature type="domain" description="PIN" evidence="1">
    <location>
        <begin position="5"/>
        <end position="118"/>
    </location>
</feature>
<name>A0A540VAR3_9CHLR</name>
<organism evidence="2 3">
    <name type="scientific">Litorilinea aerophila</name>
    <dbReference type="NCBI Taxonomy" id="1204385"/>
    <lineage>
        <taxon>Bacteria</taxon>
        <taxon>Bacillati</taxon>
        <taxon>Chloroflexota</taxon>
        <taxon>Caldilineae</taxon>
        <taxon>Caldilineales</taxon>
        <taxon>Caldilineaceae</taxon>
        <taxon>Litorilinea</taxon>
    </lineage>
</organism>
<dbReference type="NCBIfam" id="TIGR00305">
    <property type="entry name" value="putative toxin-antitoxin system toxin component, PIN family"/>
    <property type="match status" value="1"/>
</dbReference>
<keyword evidence="3" id="KW-1185">Reference proteome</keyword>
<dbReference type="RefSeq" id="WP_141611844.1">
    <property type="nucleotide sequence ID" value="NZ_VIGC02000032.1"/>
</dbReference>
<dbReference type="OrthoDB" id="32918at2"/>
<dbReference type="InParanoid" id="A0A540VAR3"/>
<comment type="caution">
    <text evidence="2">The sequence shown here is derived from an EMBL/GenBank/DDBJ whole genome shotgun (WGS) entry which is preliminary data.</text>
</comment>
<evidence type="ECO:0000259" key="1">
    <source>
        <dbReference type="SMART" id="SM00670"/>
    </source>
</evidence>
<dbReference type="PANTHER" id="PTHR34610:SF3">
    <property type="entry name" value="SSL7007 PROTEIN"/>
    <property type="match status" value="1"/>
</dbReference>
<accession>A0A540VAR3</accession>
<proteinExistence type="predicted"/>
<reference evidence="2 3" key="1">
    <citation type="submission" date="2019-06" db="EMBL/GenBank/DDBJ databases">
        <title>Genome sequence of Litorilinea aerophila BAA-2444.</title>
        <authorList>
            <person name="Maclea K.S."/>
            <person name="Maurais E.G."/>
            <person name="Iannazzi L.C."/>
        </authorList>
    </citation>
    <scope>NUCLEOTIDE SEQUENCE [LARGE SCALE GENOMIC DNA]</scope>
    <source>
        <strain evidence="2 3">ATCC BAA-2444</strain>
    </source>
</reference>
<dbReference type="InterPro" id="IPR002716">
    <property type="entry name" value="PIN_dom"/>
</dbReference>
<protein>
    <submittedName>
        <fullName evidence="2">Putative toxin-antitoxin system toxin component, PIN family</fullName>
    </submittedName>
</protein>
<sequence length="142" mass="16059">MPNEPRFVFDTNVVISALLLKHSVARQAFDKATQQGKLLISYATIEELNDVLHRKGFEKYVTEEERLEFLGAFVRDGILVEIMERVVACRDPKDDKFLELAINGDAICIVSGDEDLLILHPFRGIAIMTPRQFLEEPVQGDG</sequence>
<dbReference type="InterPro" id="IPR029060">
    <property type="entry name" value="PIN-like_dom_sf"/>
</dbReference>